<evidence type="ECO:0000313" key="2">
    <source>
        <dbReference type="Proteomes" id="UP000672032"/>
    </source>
</evidence>
<reference evidence="1" key="1">
    <citation type="submission" date="2020-10" db="EMBL/GenBank/DDBJ databases">
        <title>Genome Sequence of Monilinia vaccinii-corymbosi Sheds Light on Mummy Berry Disease Infection of Blueberry and Mating Type.</title>
        <authorList>
            <person name="Yow A.G."/>
            <person name="Zhang Y."/>
            <person name="Bansal K."/>
            <person name="Eacker S.M."/>
            <person name="Sullivan S."/>
            <person name="Liachko I."/>
            <person name="Cubeta M.A."/>
            <person name="Rollins J.A."/>
            <person name="Ashrafi H."/>
        </authorList>
    </citation>
    <scope>NUCLEOTIDE SEQUENCE</scope>
    <source>
        <strain evidence="1">RL-1</strain>
    </source>
</reference>
<organism evidence="1 2">
    <name type="scientific">Monilinia vaccinii-corymbosi</name>
    <dbReference type="NCBI Taxonomy" id="61207"/>
    <lineage>
        <taxon>Eukaryota</taxon>
        <taxon>Fungi</taxon>
        <taxon>Dikarya</taxon>
        <taxon>Ascomycota</taxon>
        <taxon>Pezizomycotina</taxon>
        <taxon>Leotiomycetes</taxon>
        <taxon>Helotiales</taxon>
        <taxon>Sclerotiniaceae</taxon>
        <taxon>Monilinia</taxon>
    </lineage>
</organism>
<keyword evidence="2" id="KW-1185">Reference proteome</keyword>
<evidence type="ECO:0000313" key="1">
    <source>
        <dbReference type="EMBL" id="QSZ34994.1"/>
    </source>
</evidence>
<proteinExistence type="predicted"/>
<accession>A0A8A3PJ17</accession>
<dbReference type="EMBL" id="CP063409">
    <property type="protein sequence ID" value="QSZ34994.1"/>
    <property type="molecule type" value="Genomic_DNA"/>
</dbReference>
<dbReference type="AlphaFoldDB" id="A0A8A3PJ17"/>
<dbReference type="Proteomes" id="UP000672032">
    <property type="component" value="Chromosome 5"/>
</dbReference>
<gene>
    <name evidence="1" type="ORF">DSL72_007856</name>
</gene>
<sequence length="40" mass="4814">MPNSDYWDWDWNDRIHGPDEAGLVYGAWGPRTRVPWQRGR</sequence>
<name>A0A8A3PJ17_9HELO</name>
<protein>
    <submittedName>
        <fullName evidence="1">Uncharacterized protein</fullName>
    </submittedName>
</protein>